<dbReference type="EMBL" id="BDGG01000002">
    <property type="protein sequence ID" value="GAU93678.1"/>
    <property type="molecule type" value="Genomic_DNA"/>
</dbReference>
<sequence>MHKRRSGKVLERGLSSNCGRRERRQEKKNLNRRPVCVNQYLLAVKDAREMSLTRPVRVRGVEMAICK</sequence>
<proteinExistence type="predicted"/>
<feature type="region of interest" description="Disordered" evidence="1">
    <location>
        <begin position="1"/>
        <end position="30"/>
    </location>
</feature>
<evidence type="ECO:0000256" key="1">
    <source>
        <dbReference type="SAM" id="MobiDB-lite"/>
    </source>
</evidence>
<name>A0A1D1V5B9_RAMVA</name>
<dbReference type="Proteomes" id="UP000186922">
    <property type="component" value="Unassembled WGS sequence"/>
</dbReference>
<feature type="compositionally biased region" description="Basic and acidic residues" evidence="1">
    <location>
        <begin position="19"/>
        <end position="29"/>
    </location>
</feature>
<evidence type="ECO:0000313" key="2">
    <source>
        <dbReference type="EMBL" id="GAU93678.1"/>
    </source>
</evidence>
<keyword evidence="3" id="KW-1185">Reference proteome</keyword>
<comment type="caution">
    <text evidence="2">The sequence shown here is derived from an EMBL/GenBank/DDBJ whole genome shotgun (WGS) entry which is preliminary data.</text>
</comment>
<reference evidence="2 3" key="1">
    <citation type="journal article" date="2016" name="Nat. Commun.">
        <title>Extremotolerant tardigrade genome and improved radiotolerance of human cultured cells by tardigrade-unique protein.</title>
        <authorList>
            <person name="Hashimoto T."/>
            <person name="Horikawa D.D."/>
            <person name="Saito Y."/>
            <person name="Kuwahara H."/>
            <person name="Kozuka-Hata H."/>
            <person name="Shin-I T."/>
            <person name="Minakuchi Y."/>
            <person name="Ohishi K."/>
            <person name="Motoyama A."/>
            <person name="Aizu T."/>
            <person name="Enomoto A."/>
            <person name="Kondo K."/>
            <person name="Tanaka S."/>
            <person name="Hara Y."/>
            <person name="Koshikawa S."/>
            <person name="Sagara H."/>
            <person name="Miura T."/>
            <person name="Yokobori S."/>
            <person name="Miyagawa K."/>
            <person name="Suzuki Y."/>
            <person name="Kubo T."/>
            <person name="Oyama M."/>
            <person name="Kohara Y."/>
            <person name="Fujiyama A."/>
            <person name="Arakawa K."/>
            <person name="Katayama T."/>
            <person name="Toyoda A."/>
            <person name="Kunieda T."/>
        </authorList>
    </citation>
    <scope>NUCLEOTIDE SEQUENCE [LARGE SCALE GENOMIC DNA]</scope>
    <source>
        <strain evidence="2 3">YOKOZUNA-1</strain>
    </source>
</reference>
<dbReference type="AlphaFoldDB" id="A0A1D1V5B9"/>
<organism evidence="2 3">
    <name type="scientific">Ramazzottius varieornatus</name>
    <name type="common">Water bear</name>
    <name type="synonym">Tardigrade</name>
    <dbReference type="NCBI Taxonomy" id="947166"/>
    <lineage>
        <taxon>Eukaryota</taxon>
        <taxon>Metazoa</taxon>
        <taxon>Ecdysozoa</taxon>
        <taxon>Tardigrada</taxon>
        <taxon>Eutardigrada</taxon>
        <taxon>Parachela</taxon>
        <taxon>Hypsibioidea</taxon>
        <taxon>Ramazzottiidae</taxon>
        <taxon>Ramazzottius</taxon>
    </lineage>
</organism>
<gene>
    <name evidence="2" type="primary">RvY_05577-1</name>
    <name evidence="2" type="synonym">RvY_05577.1</name>
    <name evidence="2" type="ORF">RvY_05577</name>
</gene>
<accession>A0A1D1V5B9</accession>
<protein>
    <submittedName>
        <fullName evidence="2">Uncharacterized protein</fullName>
    </submittedName>
</protein>
<evidence type="ECO:0000313" key="3">
    <source>
        <dbReference type="Proteomes" id="UP000186922"/>
    </source>
</evidence>